<accession>A0A9W7W6H0</accession>
<reference evidence="1 2" key="2">
    <citation type="journal article" date="2021" name="Curr. Genet.">
        <title>Genetic response to nitrogen starvation in the aggressive Eucalyptus foliar pathogen Teratosphaeria destructans.</title>
        <authorList>
            <person name="Havenga M."/>
            <person name="Wingfield B.D."/>
            <person name="Wingfield M.J."/>
            <person name="Dreyer L.L."/>
            <person name="Roets F."/>
            <person name="Aylward J."/>
        </authorList>
    </citation>
    <scope>NUCLEOTIDE SEQUENCE [LARGE SCALE GENOMIC DNA]</scope>
    <source>
        <strain evidence="1">CMW44962</strain>
    </source>
</reference>
<gene>
    <name evidence="1" type="ORF">Tdes44962_MAKER06918</name>
</gene>
<evidence type="ECO:0000313" key="1">
    <source>
        <dbReference type="EMBL" id="KAH9845059.1"/>
    </source>
</evidence>
<dbReference type="OrthoDB" id="5229512at2759"/>
<dbReference type="Proteomes" id="UP001138500">
    <property type="component" value="Unassembled WGS sequence"/>
</dbReference>
<dbReference type="EMBL" id="RIBY02000158">
    <property type="protein sequence ID" value="KAH9845059.1"/>
    <property type="molecule type" value="Genomic_DNA"/>
</dbReference>
<evidence type="ECO:0000313" key="2">
    <source>
        <dbReference type="Proteomes" id="UP001138500"/>
    </source>
</evidence>
<dbReference type="SUPFAM" id="SSF48452">
    <property type="entry name" value="TPR-like"/>
    <property type="match status" value="1"/>
</dbReference>
<organism evidence="1 2">
    <name type="scientific">Teratosphaeria destructans</name>
    <dbReference type="NCBI Taxonomy" id="418781"/>
    <lineage>
        <taxon>Eukaryota</taxon>
        <taxon>Fungi</taxon>
        <taxon>Dikarya</taxon>
        <taxon>Ascomycota</taxon>
        <taxon>Pezizomycotina</taxon>
        <taxon>Dothideomycetes</taxon>
        <taxon>Dothideomycetidae</taxon>
        <taxon>Mycosphaerellales</taxon>
        <taxon>Teratosphaeriaceae</taxon>
        <taxon>Teratosphaeria</taxon>
    </lineage>
</organism>
<dbReference type="AlphaFoldDB" id="A0A9W7W6H0"/>
<keyword evidence="2" id="KW-1185">Reference proteome</keyword>
<reference evidence="1 2" key="1">
    <citation type="journal article" date="2018" name="IMA Fungus">
        <title>IMA Genome-F 10: Nine draft genome sequences of Claviceps purpurea s.lat., including C. arundinis, C. humidiphila, and C. cf. spartinae, pseudomolecules for the pitch canker pathogen Fusarium circinatum, draft genome of Davidsoniella eucalypti, Grosmannia galeiformis, Quambalaria eucalypti, and Teratosphaeria destructans.</title>
        <authorList>
            <person name="Wingfield B.D."/>
            <person name="Liu M."/>
            <person name="Nguyen H.D."/>
            <person name="Lane F.A."/>
            <person name="Morgan S.W."/>
            <person name="De Vos L."/>
            <person name="Wilken P.M."/>
            <person name="Duong T.A."/>
            <person name="Aylward J."/>
            <person name="Coetzee M.P."/>
            <person name="Dadej K."/>
            <person name="De Beer Z.W."/>
            <person name="Findlay W."/>
            <person name="Havenga M."/>
            <person name="Kolarik M."/>
            <person name="Menzies J.G."/>
            <person name="Naidoo K."/>
            <person name="Pochopski O."/>
            <person name="Shoukouhi P."/>
            <person name="Santana Q.C."/>
            <person name="Seifert K.A."/>
            <person name="Soal N."/>
            <person name="Steenkamp E.T."/>
            <person name="Tatham C.T."/>
            <person name="van der Nest M.A."/>
            <person name="Wingfield M.J."/>
        </authorList>
    </citation>
    <scope>NUCLEOTIDE SEQUENCE [LARGE SCALE GENOMIC DNA]</scope>
    <source>
        <strain evidence="1">CMW44962</strain>
    </source>
</reference>
<proteinExistence type="predicted"/>
<comment type="caution">
    <text evidence="1">The sequence shown here is derived from an EMBL/GenBank/DDBJ whole genome shotgun (WGS) entry which is preliminary data.</text>
</comment>
<dbReference type="Gene3D" id="1.25.40.10">
    <property type="entry name" value="Tetratricopeptide repeat domain"/>
    <property type="match status" value="1"/>
</dbReference>
<protein>
    <submittedName>
        <fullName evidence="1">Uncharacterized protein</fullName>
    </submittedName>
</protein>
<name>A0A9W7W6H0_9PEZI</name>
<sequence length="416" mass="47839">MPTHYHSFTFVMPEKTLSRLLTIPSELREHIYRQILHPAANRTELPDEHVKYDYKDALVLFYINRQIYIESRKIFRDLNTIVRIETPWPEAQNHAEAEGHVPILVKGKKASDFREWALSATIDAPSVQYSEVEQERFLLLADDLDSFCAHWEFSNLSYPSLNPQLRLKVKIQDPVTPEGEPKRIPRALQKKLLLPFGRIRHLSNISFSGAPEPHQDIVDQVLALQKQPSMSPEACLSEANRLKLEGNAELKAGRYEAALDLWRQAWLAMHIVIKGRQRHVHADAFYARTLEQEPYQGKNGQSERLLLRVHLVANTCHALIQLKRYEEAAFWGMRSIVMLRNGMGMDEGIDVRPEEEAVTGFPAAFQMGKIYYRTAVAKKELGDKDEARKLLRVAVVYLPRDDKVRETLASCSLRLG</sequence>
<dbReference type="InterPro" id="IPR011990">
    <property type="entry name" value="TPR-like_helical_dom_sf"/>
</dbReference>